<reference evidence="1" key="1">
    <citation type="submission" date="2014-11" db="EMBL/GenBank/DDBJ databases">
        <authorList>
            <person name="Amaro Gonzalez C."/>
        </authorList>
    </citation>
    <scope>NUCLEOTIDE SEQUENCE</scope>
</reference>
<evidence type="ECO:0000313" key="1">
    <source>
        <dbReference type="EMBL" id="JAH00626.1"/>
    </source>
</evidence>
<name>A0A0E9P7J4_ANGAN</name>
<dbReference type="AlphaFoldDB" id="A0A0E9P7J4"/>
<proteinExistence type="predicted"/>
<accession>A0A0E9P7J4</accession>
<reference evidence="1" key="2">
    <citation type="journal article" date="2015" name="Fish Shellfish Immunol.">
        <title>Early steps in the European eel (Anguilla anguilla)-Vibrio vulnificus interaction in the gills: Role of the RtxA13 toxin.</title>
        <authorList>
            <person name="Callol A."/>
            <person name="Pajuelo D."/>
            <person name="Ebbesson L."/>
            <person name="Teles M."/>
            <person name="MacKenzie S."/>
            <person name="Amaro C."/>
        </authorList>
    </citation>
    <scope>NUCLEOTIDE SEQUENCE</scope>
</reference>
<organism evidence="1">
    <name type="scientific">Anguilla anguilla</name>
    <name type="common">European freshwater eel</name>
    <name type="synonym">Muraena anguilla</name>
    <dbReference type="NCBI Taxonomy" id="7936"/>
    <lineage>
        <taxon>Eukaryota</taxon>
        <taxon>Metazoa</taxon>
        <taxon>Chordata</taxon>
        <taxon>Craniata</taxon>
        <taxon>Vertebrata</taxon>
        <taxon>Euteleostomi</taxon>
        <taxon>Actinopterygii</taxon>
        <taxon>Neopterygii</taxon>
        <taxon>Teleostei</taxon>
        <taxon>Anguilliformes</taxon>
        <taxon>Anguillidae</taxon>
        <taxon>Anguilla</taxon>
    </lineage>
</organism>
<sequence>MYMANCKWGRDLECIMKLCSGSKDWHIENDMSYFQYNILKEFF</sequence>
<protein>
    <submittedName>
        <fullName evidence="1">Uncharacterized protein</fullName>
    </submittedName>
</protein>
<dbReference type="EMBL" id="GBXM01107951">
    <property type="protein sequence ID" value="JAH00626.1"/>
    <property type="molecule type" value="Transcribed_RNA"/>
</dbReference>